<dbReference type="SUPFAM" id="SSF109635">
    <property type="entry name" value="DnaK suppressor protein DksA, alpha-hairpin domain"/>
    <property type="match status" value="1"/>
</dbReference>
<evidence type="ECO:0000313" key="7">
    <source>
        <dbReference type="EMBL" id="GAA1806152.1"/>
    </source>
</evidence>
<organism evidence="7 8">
    <name type="scientific">Nostocoides veronense</name>
    <dbReference type="NCBI Taxonomy" id="330836"/>
    <lineage>
        <taxon>Bacteria</taxon>
        <taxon>Bacillati</taxon>
        <taxon>Actinomycetota</taxon>
        <taxon>Actinomycetes</taxon>
        <taxon>Micrococcales</taxon>
        <taxon>Intrasporangiaceae</taxon>
        <taxon>Nostocoides</taxon>
    </lineage>
</organism>
<protein>
    <recommendedName>
        <fullName evidence="6">Zinc finger DksA/TraR C4-type domain-containing protein</fullName>
    </recommendedName>
</protein>
<evidence type="ECO:0000256" key="5">
    <source>
        <dbReference type="SAM" id="MobiDB-lite"/>
    </source>
</evidence>
<feature type="region of interest" description="Disordered" evidence="5">
    <location>
        <begin position="1"/>
        <end position="28"/>
    </location>
</feature>
<dbReference type="Gene3D" id="1.20.120.910">
    <property type="entry name" value="DksA, coiled-coil domain"/>
    <property type="match status" value="1"/>
</dbReference>
<gene>
    <name evidence="7" type="ORF">GCM10009811_32110</name>
</gene>
<accession>A0ABN2M1C4</accession>
<feature type="domain" description="Zinc finger DksA/TraR C4-type" evidence="6">
    <location>
        <begin position="92"/>
        <end position="125"/>
    </location>
</feature>
<dbReference type="InterPro" id="IPR000962">
    <property type="entry name" value="Znf_DskA_TraR"/>
</dbReference>
<evidence type="ECO:0000313" key="8">
    <source>
        <dbReference type="Proteomes" id="UP001499938"/>
    </source>
</evidence>
<dbReference type="InterPro" id="IPR037187">
    <property type="entry name" value="DnaK_N"/>
</dbReference>
<evidence type="ECO:0000256" key="3">
    <source>
        <dbReference type="ARBA" id="ARBA00022833"/>
    </source>
</evidence>
<dbReference type="EMBL" id="BAAAPO010000051">
    <property type="protein sequence ID" value="GAA1806152.1"/>
    <property type="molecule type" value="Genomic_DNA"/>
</dbReference>
<reference evidence="7 8" key="1">
    <citation type="journal article" date="2019" name="Int. J. Syst. Evol. Microbiol.">
        <title>The Global Catalogue of Microorganisms (GCM) 10K type strain sequencing project: providing services to taxonomists for standard genome sequencing and annotation.</title>
        <authorList>
            <consortium name="The Broad Institute Genomics Platform"/>
            <consortium name="The Broad Institute Genome Sequencing Center for Infectious Disease"/>
            <person name="Wu L."/>
            <person name="Ma J."/>
        </authorList>
    </citation>
    <scope>NUCLEOTIDE SEQUENCE [LARGE SCALE GENOMIC DNA]</scope>
    <source>
        <strain evidence="7 8">JCM 15592</strain>
    </source>
</reference>
<keyword evidence="3" id="KW-0862">Zinc</keyword>
<proteinExistence type="predicted"/>
<dbReference type="InterPro" id="IPR020458">
    <property type="entry name" value="Znf_DskA_TraR_CS"/>
</dbReference>
<evidence type="ECO:0000256" key="2">
    <source>
        <dbReference type="ARBA" id="ARBA00022771"/>
    </source>
</evidence>
<keyword evidence="2" id="KW-0863">Zinc-finger</keyword>
<keyword evidence="1" id="KW-0479">Metal-binding</keyword>
<dbReference type="PROSITE" id="PS01102">
    <property type="entry name" value="ZF_DKSA_1"/>
    <property type="match status" value="1"/>
</dbReference>
<dbReference type="RefSeq" id="WP_344087847.1">
    <property type="nucleotide sequence ID" value="NZ_BAAAPO010000051.1"/>
</dbReference>
<keyword evidence="8" id="KW-1185">Reference proteome</keyword>
<dbReference type="PANTHER" id="PTHR33823">
    <property type="entry name" value="RNA POLYMERASE-BINDING TRANSCRIPTION FACTOR DKSA-RELATED"/>
    <property type="match status" value="1"/>
</dbReference>
<evidence type="ECO:0000256" key="1">
    <source>
        <dbReference type="ARBA" id="ARBA00022723"/>
    </source>
</evidence>
<name>A0ABN2M1C4_9MICO</name>
<sequence>MTIDRGAQDGADACANRERLEAERREAEQRLAELTGSFDDFVAASRDSNADDEHDPEGATIAYERAQVVALARQVRERLDQIDAAMARLAAGSYGRCETCGGPIGPARLEARPTATRCITCARSHPGT</sequence>
<dbReference type="Proteomes" id="UP001499938">
    <property type="component" value="Unassembled WGS sequence"/>
</dbReference>
<dbReference type="Pfam" id="PF01258">
    <property type="entry name" value="zf-dskA_traR"/>
    <property type="match status" value="1"/>
</dbReference>
<feature type="zinc finger region" description="dksA C4-type" evidence="4">
    <location>
        <begin position="97"/>
        <end position="121"/>
    </location>
</feature>
<evidence type="ECO:0000259" key="6">
    <source>
        <dbReference type="Pfam" id="PF01258"/>
    </source>
</evidence>
<dbReference type="PROSITE" id="PS51128">
    <property type="entry name" value="ZF_DKSA_2"/>
    <property type="match status" value="1"/>
</dbReference>
<feature type="compositionally biased region" description="Basic and acidic residues" evidence="5">
    <location>
        <begin position="15"/>
        <end position="28"/>
    </location>
</feature>
<evidence type="ECO:0000256" key="4">
    <source>
        <dbReference type="PROSITE-ProRule" id="PRU00510"/>
    </source>
</evidence>
<dbReference type="SUPFAM" id="SSF57716">
    <property type="entry name" value="Glucocorticoid receptor-like (DNA-binding domain)"/>
    <property type="match status" value="1"/>
</dbReference>
<comment type="caution">
    <text evidence="7">The sequence shown here is derived from an EMBL/GenBank/DDBJ whole genome shotgun (WGS) entry which is preliminary data.</text>
</comment>